<dbReference type="AlphaFoldDB" id="A0A6B8W4L5"/>
<evidence type="ECO:0000313" key="3">
    <source>
        <dbReference type="EMBL" id="QGU02348.1"/>
    </source>
</evidence>
<protein>
    <recommendedName>
        <fullName evidence="5">Secreted protein</fullName>
    </recommendedName>
</protein>
<evidence type="ECO:0008006" key="5">
    <source>
        <dbReference type="Google" id="ProtNLM"/>
    </source>
</evidence>
<dbReference type="PROSITE" id="PS51257">
    <property type="entry name" value="PROKAR_LIPOPROTEIN"/>
    <property type="match status" value="1"/>
</dbReference>
<organism evidence="3 4">
    <name type="scientific">Corynebacterium kalinowskii</name>
    <dbReference type="NCBI Taxonomy" id="2675216"/>
    <lineage>
        <taxon>Bacteria</taxon>
        <taxon>Bacillati</taxon>
        <taxon>Actinomycetota</taxon>
        <taxon>Actinomycetes</taxon>
        <taxon>Mycobacteriales</taxon>
        <taxon>Corynebacteriaceae</taxon>
        <taxon>Corynebacterium</taxon>
    </lineage>
</organism>
<feature type="signal peptide" evidence="2">
    <location>
        <begin position="1"/>
        <end position="24"/>
    </location>
</feature>
<evidence type="ECO:0000313" key="4">
    <source>
        <dbReference type="Proteomes" id="UP000427071"/>
    </source>
</evidence>
<name>A0A6B8W4L5_9CORY</name>
<dbReference type="Proteomes" id="UP000427071">
    <property type="component" value="Chromosome"/>
</dbReference>
<feature type="compositionally biased region" description="Low complexity" evidence="1">
    <location>
        <begin position="36"/>
        <end position="63"/>
    </location>
</feature>
<keyword evidence="4" id="KW-1185">Reference proteome</keyword>
<evidence type="ECO:0000256" key="1">
    <source>
        <dbReference type="SAM" id="MobiDB-lite"/>
    </source>
</evidence>
<sequence>MKTKKTFKILGASLMAVSLLTVTACGSNKDGEKDGSVSATTSAAVSSAAPVSTSAAESPVATSGTDAPKETTSAGEKKPATSAAGAPQPAPQALPGQVPVATVAPAKNGRPGTPAETQAITDMLKRQESATTVNEYFSIFVDSMCSEIINEQGGPEAFSTAGVPDMPLAAIPEYQATATKVTGVDDVLIEGERATAKVTTVTGAGETAANTMAFRNEQGNWKLCR</sequence>
<proteinExistence type="predicted"/>
<dbReference type="RefSeq" id="WP_156192678.1">
    <property type="nucleotide sequence ID" value="NZ_CP046452.1"/>
</dbReference>
<dbReference type="KEGG" id="ckw:CKALI_07430"/>
<accession>A0A6B8W4L5</accession>
<feature type="compositionally biased region" description="Low complexity" evidence="1">
    <location>
        <begin position="80"/>
        <end position="95"/>
    </location>
</feature>
<evidence type="ECO:0000256" key="2">
    <source>
        <dbReference type="SAM" id="SignalP"/>
    </source>
</evidence>
<feature type="chain" id="PRO_5039433046" description="Secreted protein" evidence="2">
    <location>
        <begin position="25"/>
        <end position="225"/>
    </location>
</feature>
<gene>
    <name evidence="3" type="ORF">CKALI_07430</name>
</gene>
<dbReference type="EMBL" id="CP046452">
    <property type="protein sequence ID" value="QGU02348.1"/>
    <property type="molecule type" value="Genomic_DNA"/>
</dbReference>
<reference evidence="4" key="1">
    <citation type="submission" date="2019-11" db="EMBL/GenBank/DDBJ databases">
        <title>Complete genome sequence of Corynebacterium kalinowskii 1959, a novel Corynebacterium species isolated from soil of a small paddock in Vilsendorf, Germany.</title>
        <authorList>
            <person name="Schaffert L."/>
            <person name="Ruwe M."/>
            <person name="Milse J."/>
            <person name="Hanuschka K."/>
            <person name="Ortseifen V."/>
            <person name="Droste J."/>
            <person name="Brandt D."/>
            <person name="Schlueter L."/>
            <person name="Kutter Y."/>
            <person name="Vinke S."/>
            <person name="Viehoefer P."/>
            <person name="Jacob L."/>
            <person name="Luebke N.-C."/>
            <person name="Schulte-Berndt E."/>
            <person name="Hain C."/>
            <person name="Linder M."/>
            <person name="Schmidt P."/>
            <person name="Wollenschlaeger L."/>
            <person name="Luttermann T."/>
            <person name="Thieme E."/>
            <person name="Hassa J."/>
            <person name="Haak M."/>
            <person name="Wittchen M."/>
            <person name="Mentz A."/>
            <person name="Persicke M."/>
            <person name="Busche T."/>
            <person name="Ruckert C."/>
        </authorList>
    </citation>
    <scope>NUCLEOTIDE SEQUENCE [LARGE SCALE GENOMIC DNA]</scope>
    <source>
        <strain evidence="4">1959</strain>
    </source>
</reference>
<keyword evidence="2" id="KW-0732">Signal</keyword>
<feature type="region of interest" description="Disordered" evidence="1">
    <location>
        <begin position="26"/>
        <end position="95"/>
    </location>
</feature>